<evidence type="ECO:0000256" key="7">
    <source>
        <dbReference type="ARBA" id="ARBA00022786"/>
    </source>
</evidence>
<dbReference type="GeneID" id="54579201"/>
<feature type="compositionally biased region" description="Pro residues" evidence="9">
    <location>
        <begin position="105"/>
        <end position="126"/>
    </location>
</feature>
<gene>
    <name evidence="11" type="ORF">BU26DRAFT_484990</name>
</gene>
<dbReference type="EMBL" id="ML987195">
    <property type="protein sequence ID" value="KAF2249537.1"/>
    <property type="molecule type" value="Genomic_DNA"/>
</dbReference>
<keyword evidence="8" id="KW-0862">Zinc</keyword>
<keyword evidence="5" id="KW-0677">Repeat</keyword>
<feature type="region of interest" description="Disordered" evidence="9">
    <location>
        <begin position="1"/>
        <end position="126"/>
    </location>
</feature>
<feature type="compositionally biased region" description="Low complexity" evidence="9">
    <location>
        <begin position="367"/>
        <end position="401"/>
    </location>
</feature>
<dbReference type="Proteomes" id="UP000800094">
    <property type="component" value="Unassembled WGS sequence"/>
</dbReference>
<dbReference type="SUPFAM" id="SSF57850">
    <property type="entry name" value="RING/U-box"/>
    <property type="match status" value="1"/>
</dbReference>
<dbReference type="EC" id="2.3.2.31" evidence="2"/>
<dbReference type="CDD" id="cd20335">
    <property type="entry name" value="BRcat_RBR"/>
    <property type="match status" value="1"/>
</dbReference>
<feature type="compositionally biased region" description="Pro residues" evidence="9">
    <location>
        <begin position="402"/>
        <end position="413"/>
    </location>
</feature>
<dbReference type="InterPro" id="IPR002867">
    <property type="entry name" value="IBR_dom"/>
</dbReference>
<evidence type="ECO:0000256" key="9">
    <source>
        <dbReference type="SAM" id="MobiDB-lite"/>
    </source>
</evidence>
<keyword evidence="12" id="KW-1185">Reference proteome</keyword>
<dbReference type="RefSeq" id="XP_033684541.1">
    <property type="nucleotide sequence ID" value="XM_033825871.1"/>
</dbReference>
<evidence type="ECO:0000313" key="11">
    <source>
        <dbReference type="EMBL" id="KAF2249537.1"/>
    </source>
</evidence>
<evidence type="ECO:0000256" key="8">
    <source>
        <dbReference type="ARBA" id="ARBA00022833"/>
    </source>
</evidence>
<dbReference type="InterPro" id="IPR031127">
    <property type="entry name" value="E3_UB_ligase_RBR"/>
</dbReference>
<proteinExistence type="predicted"/>
<dbReference type="GO" id="GO:0008270">
    <property type="term" value="F:zinc ion binding"/>
    <property type="evidence" value="ECO:0007669"/>
    <property type="project" value="UniProtKB-KW"/>
</dbReference>
<keyword evidence="4" id="KW-0479">Metal-binding</keyword>
<evidence type="ECO:0000256" key="1">
    <source>
        <dbReference type="ARBA" id="ARBA00001798"/>
    </source>
</evidence>
<keyword evidence="3" id="KW-0808">Transferase</keyword>
<protein>
    <recommendedName>
        <fullName evidence="2">RBR-type E3 ubiquitin transferase</fullName>
        <ecNumber evidence="2">2.3.2.31</ecNumber>
    </recommendedName>
</protein>
<evidence type="ECO:0000256" key="6">
    <source>
        <dbReference type="ARBA" id="ARBA00022771"/>
    </source>
</evidence>
<evidence type="ECO:0000259" key="10">
    <source>
        <dbReference type="PROSITE" id="PS51873"/>
    </source>
</evidence>
<keyword evidence="6" id="KW-0863">Zinc-finger</keyword>
<organism evidence="11 12">
    <name type="scientific">Trematosphaeria pertusa</name>
    <dbReference type="NCBI Taxonomy" id="390896"/>
    <lineage>
        <taxon>Eukaryota</taxon>
        <taxon>Fungi</taxon>
        <taxon>Dikarya</taxon>
        <taxon>Ascomycota</taxon>
        <taxon>Pezizomycotina</taxon>
        <taxon>Dothideomycetes</taxon>
        <taxon>Pleosporomycetidae</taxon>
        <taxon>Pleosporales</taxon>
        <taxon>Massarineae</taxon>
        <taxon>Trematosphaeriaceae</taxon>
        <taxon>Trematosphaeria</taxon>
    </lineage>
</organism>
<dbReference type="InterPro" id="IPR044066">
    <property type="entry name" value="TRIAD_supradom"/>
</dbReference>
<dbReference type="Pfam" id="PF01485">
    <property type="entry name" value="IBR"/>
    <property type="match status" value="1"/>
</dbReference>
<feature type="compositionally biased region" description="Basic residues" evidence="9">
    <location>
        <begin position="7"/>
        <end position="16"/>
    </location>
</feature>
<dbReference type="Pfam" id="PF26200">
    <property type="entry name" value="Rcat_RNF216"/>
    <property type="match status" value="1"/>
</dbReference>
<sequence>MGSKLSKAVRRPHVHKATASPPAPSHHEAQQTRPCQDQRLPQVTRGDPLLNDAPVDAATSSTQLDNRTAHTADVEMMDAPQPAQPSDEGDNVSLAELPDPLAVHRPPPAPVFPPADTLPPPPPPPPPPALETTLNCLICCTPFPKDKEHTALKPCRCGNAFCAACLKKMFIDACNDMTRMPPRCCNQLPLHHARPHLTNEETALFRAKYEEWSTPKPFYCPVPTCSAFIPSRFLSQTKTNQRGKQRVDSGIGTPTSPVIACPKCEVEICSNCRDFAHPDSTCRSLEFGIDKETAELLKSWGYKRCPKCGNGVKRMFGCNHMECRCGAHFCWVCLKSRDDCDGGCYDDDEEYDSEEEPDTEEEEARAADAGDADAPAAAGDGATQDAATRDAGTGEPAEGASNPPPPSPQPSPRPRNLDGGSGRFWEEQDLDFGQEPTDDIQDRAWDCVHEFKTAKVSLEDSLRNVPSASNMECMKCWHTVHPEIEMPKSINTGGSRTVSADASRARIGTRGITRTRRRGHLPAHDIRFPIFGSLPNSAPQLPFQSQGLPATEPMDGVEYTCDRPEEDDLDSETLIDTYGRVITTTEKHDDQRRASIDVPTLQFADEDEFEKPEWVKDFMTTRLTIPSDDQQDVLDALQSRMDLDGAADTPPPAPAQKKPLSLASDISPFSFAYECRSCGLLVCNTCKENLLSAQ</sequence>
<dbReference type="OrthoDB" id="10009520at2759"/>
<evidence type="ECO:0000313" key="12">
    <source>
        <dbReference type="Proteomes" id="UP000800094"/>
    </source>
</evidence>
<dbReference type="PROSITE" id="PS51873">
    <property type="entry name" value="TRIAD"/>
    <property type="match status" value="1"/>
</dbReference>
<evidence type="ECO:0000256" key="5">
    <source>
        <dbReference type="ARBA" id="ARBA00022737"/>
    </source>
</evidence>
<dbReference type="AlphaFoldDB" id="A0A6A6IH94"/>
<dbReference type="PANTHER" id="PTHR11685">
    <property type="entry name" value="RBR FAMILY RING FINGER AND IBR DOMAIN-CONTAINING"/>
    <property type="match status" value="1"/>
</dbReference>
<feature type="compositionally biased region" description="Polar residues" evidence="9">
    <location>
        <begin position="31"/>
        <end position="41"/>
    </location>
</feature>
<evidence type="ECO:0000256" key="4">
    <source>
        <dbReference type="ARBA" id="ARBA00022723"/>
    </source>
</evidence>
<feature type="region of interest" description="Disordered" evidence="9">
    <location>
        <begin position="348"/>
        <end position="424"/>
    </location>
</feature>
<keyword evidence="7" id="KW-0833">Ubl conjugation pathway</keyword>
<evidence type="ECO:0000256" key="2">
    <source>
        <dbReference type="ARBA" id="ARBA00012251"/>
    </source>
</evidence>
<name>A0A6A6IH94_9PLEO</name>
<dbReference type="GO" id="GO:0061630">
    <property type="term" value="F:ubiquitin protein ligase activity"/>
    <property type="evidence" value="ECO:0007669"/>
    <property type="project" value="UniProtKB-EC"/>
</dbReference>
<comment type="catalytic activity">
    <reaction evidence="1">
        <text>[E2 ubiquitin-conjugating enzyme]-S-ubiquitinyl-L-cysteine + [acceptor protein]-L-lysine = [E2 ubiquitin-conjugating enzyme]-L-cysteine + [acceptor protein]-N(6)-ubiquitinyl-L-lysine.</text>
        <dbReference type="EC" id="2.3.2.31"/>
    </reaction>
</comment>
<feature type="compositionally biased region" description="Acidic residues" evidence="9">
    <location>
        <begin position="348"/>
        <end position="363"/>
    </location>
</feature>
<accession>A0A6A6IH94</accession>
<evidence type="ECO:0000256" key="3">
    <source>
        <dbReference type="ARBA" id="ARBA00022679"/>
    </source>
</evidence>
<dbReference type="CDD" id="cd22584">
    <property type="entry name" value="Rcat_RBR_unk"/>
    <property type="match status" value="1"/>
</dbReference>
<feature type="domain" description="RING-type" evidence="10">
    <location>
        <begin position="132"/>
        <end position="348"/>
    </location>
</feature>
<reference evidence="11" key="1">
    <citation type="journal article" date="2020" name="Stud. Mycol.">
        <title>101 Dothideomycetes genomes: a test case for predicting lifestyles and emergence of pathogens.</title>
        <authorList>
            <person name="Haridas S."/>
            <person name="Albert R."/>
            <person name="Binder M."/>
            <person name="Bloem J."/>
            <person name="Labutti K."/>
            <person name="Salamov A."/>
            <person name="Andreopoulos B."/>
            <person name="Baker S."/>
            <person name="Barry K."/>
            <person name="Bills G."/>
            <person name="Bluhm B."/>
            <person name="Cannon C."/>
            <person name="Castanera R."/>
            <person name="Culley D."/>
            <person name="Daum C."/>
            <person name="Ezra D."/>
            <person name="Gonzalez J."/>
            <person name="Henrissat B."/>
            <person name="Kuo A."/>
            <person name="Liang C."/>
            <person name="Lipzen A."/>
            <person name="Lutzoni F."/>
            <person name="Magnuson J."/>
            <person name="Mondo S."/>
            <person name="Nolan M."/>
            <person name="Ohm R."/>
            <person name="Pangilinan J."/>
            <person name="Park H.-J."/>
            <person name="Ramirez L."/>
            <person name="Alfaro M."/>
            <person name="Sun H."/>
            <person name="Tritt A."/>
            <person name="Yoshinaga Y."/>
            <person name="Zwiers L.-H."/>
            <person name="Turgeon B."/>
            <person name="Goodwin S."/>
            <person name="Spatafora J."/>
            <person name="Crous P."/>
            <person name="Grigoriev I."/>
        </authorList>
    </citation>
    <scope>NUCLEOTIDE SEQUENCE</scope>
    <source>
        <strain evidence="11">CBS 122368</strain>
    </source>
</reference>
<dbReference type="GO" id="GO:0016567">
    <property type="term" value="P:protein ubiquitination"/>
    <property type="evidence" value="ECO:0007669"/>
    <property type="project" value="InterPro"/>
</dbReference>
<dbReference type="Gene3D" id="1.20.120.1750">
    <property type="match status" value="1"/>
</dbReference>